<feature type="domain" description="FecR protein" evidence="2">
    <location>
        <begin position="125"/>
        <end position="215"/>
    </location>
</feature>
<dbReference type="PANTHER" id="PTHR30273:SF2">
    <property type="entry name" value="PROTEIN FECR"/>
    <property type="match status" value="1"/>
</dbReference>
<keyword evidence="1" id="KW-0472">Membrane</keyword>
<gene>
    <name evidence="4" type="ORF">QTN47_23895</name>
</gene>
<dbReference type="EMBL" id="JAULBC010000009">
    <property type="protein sequence ID" value="MEX6690576.1"/>
    <property type="molecule type" value="Genomic_DNA"/>
</dbReference>
<dbReference type="InterPro" id="IPR012373">
    <property type="entry name" value="Ferrdict_sens_TM"/>
</dbReference>
<dbReference type="Pfam" id="PF16344">
    <property type="entry name" value="FecR_C"/>
    <property type="match status" value="1"/>
</dbReference>
<evidence type="ECO:0000259" key="3">
    <source>
        <dbReference type="Pfam" id="PF16344"/>
    </source>
</evidence>
<feature type="transmembrane region" description="Helical" evidence="1">
    <location>
        <begin position="77"/>
        <end position="98"/>
    </location>
</feature>
<dbReference type="InterPro" id="IPR032508">
    <property type="entry name" value="FecR_C"/>
</dbReference>
<keyword evidence="1" id="KW-1133">Transmembrane helix</keyword>
<reference evidence="4 5" key="1">
    <citation type="submission" date="2023-07" db="EMBL/GenBank/DDBJ databases">
        <authorList>
            <person name="Lian W.-H."/>
        </authorList>
    </citation>
    <scope>NUCLEOTIDE SEQUENCE [LARGE SCALE GENOMIC DNA]</scope>
    <source>
        <strain evidence="4 5">SYSU DXS3180</strain>
    </source>
</reference>
<protein>
    <submittedName>
        <fullName evidence="4">FecR domain-containing protein</fullName>
    </submittedName>
</protein>
<dbReference type="PANTHER" id="PTHR30273">
    <property type="entry name" value="PERIPLASMIC SIGNAL SENSOR AND SIGMA FACTOR ACTIVATOR FECR-RELATED"/>
    <property type="match status" value="1"/>
</dbReference>
<dbReference type="Gene3D" id="3.55.50.30">
    <property type="match status" value="1"/>
</dbReference>
<dbReference type="RefSeq" id="WP_369331987.1">
    <property type="nucleotide sequence ID" value="NZ_JAULBC010000009.1"/>
</dbReference>
<name>A0ABV3ZL16_9BACT</name>
<comment type="caution">
    <text evidence="4">The sequence shown here is derived from an EMBL/GenBank/DDBJ whole genome shotgun (WGS) entry which is preliminary data.</text>
</comment>
<dbReference type="Pfam" id="PF04773">
    <property type="entry name" value="FecR"/>
    <property type="match status" value="1"/>
</dbReference>
<keyword evidence="5" id="KW-1185">Reference proteome</keyword>
<evidence type="ECO:0000259" key="2">
    <source>
        <dbReference type="Pfam" id="PF04773"/>
    </source>
</evidence>
<dbReference type="InterPro" id="IPR006860">
    <property type="entry name" value="FecR"/>
</dbReference>
<evidence type="ECO:0000313" key="4">
    <source>
        <dbReference type="EMBL" id="MEX6690576.1"/>
    </source>
</evidence>
<organism evidence="4 5">
    <name type="scientific">Danxiaibacter flavus</name>
    <dbReference type="NCBI Taxonomy" id="3049108"/>
    <lineage>
        <taxon>Bacteria</taxon>
        <taxon>Pseudomonadati</taxon>
        <taxon>Bacteroidota</taxon>
        <taxon>Chitinophagia</taxon>
        <taxon>Chitinophagales</taxon>
        <taxon>Chitinophagaceae</taxon>
        <taxon>Danxiaibacter</taxon>
    </lineage>
</organism>
<evidence type="ECO:0000256" key="1">
    <source>
        <dbReference type="SAM" id="Phobius"/>
    </source>
</evidence>
<proteinExistence type="predicted"/>
<accession>A0ABV3ZL16</accession>
<keyword evidence="1" id="KW-0812">Transmembrane</keyword>
<dbReference type="Gene3D" id="2.60.120.1440">
    <property type="match status" value="1"/>
</dbReference>
<sequence>MILTRQALDRFLQNTCSEQEAEYVRQYLSRNPEIAKVLLEKEGPEVYEGRELEESVSNRMKLFIHQQTVHRARVRRLVRMAGAVAASLLIIVAGMFWYRTANNASPVNIAGNIVKGNPLFYQNQTNTTKTVWLADSTRVLLYSNATLQLDTVYNQKDRRIEMTGEADFFVAHNKQKPFVVKSGAYTTTALGTAFKVVSGNAHKAMTVRLFNGKVKIEHIDSLGKKLLAVLNPGEEVMVQDGFATVKNRKIIPEIKKRTQSSVPNGGSIVATRGGFSVVKMALPLVLMKLEKEYHASIQFNERELAGISVTATFSSKETITSILEQITLLNNLNLSKNETTYFITKE</sequence>
<dbReference type="Proteomes" id="UP001560573">
    <property type="component" value="Unassembled WGS sequence"/>
</dbReference>
<evidence type="ECO:0000313" key="5">
    <source>
        <dbReference type="Proteomes" id="UP001560573"/>
    </source>
</evidence>
<feature type="domain" description="Protein FecR C-terminal" evidence="3">
    <location>
        <begin position="280"/>
        <end position="342"/>
    </location>
</feature>